<evidence type="ECO:0000313" key="1">
    <source>
        <dbReference type="EMBL" id="KAH7920943.1"/>
    </source>
</evidence>
<dbReference type="Proteomes" id="UP000790709">
    <property type="component" value="Unassembled WGS sequence"/>
</dbReference>
<keyword evidence="2" id="KW-1185">Reference proteome</keyword>
<dbReference type="EMBL" id="MU266550">
    <property type="protein sequence ID" value="KAH7920943.1"/>
    <property type="molecule type" value="Genomic_DNA"/>
</dbReference>
<comment type="caution">
    <text evidence="1">The sequence shown here is derived from an EMBL/GenBank/DDBJ whole genome shotgun (WGS) entry which is preliminary data.</text>
</comment>
<protein>
    <submittedName>
        <fullName evidence="1">Uncharacterized protein</fullName>
    </submittedName>
</protein>
<name>A0ACB8B6V7_9AGAM</name>
<sequence length="347" mass="38938">MVEADVATDYGALLLGGLLAFGLSGCVNMQFIVYWRLYSTESWRTKSLVIATWLLDLCHSAFVGIALWDSIIVPYGDLSKLDTIPWSVGPAVELTAMVTFLVQSFFAYRIYRLNKKRWRVAGPVAFLAFVRLLAASISMGEMIHLKRYTDFVKPFPSWVFTLGLALSALVDIVITTFLCYFLRKNRTLISSTNRIIDLLTLYTVQNGSITCAAAIASLICWSVMPQNRIFLGLHFVVGKLYANSLLATLNARRHIRKSRHFNNPSSSNPLPIVFPDDFDDPTRRNNRGFSMRLDPFSLRAGNLKAAESIQVNVERTVESKVDNEGFEEEALPESLNRNEDSDASNSV</sequence>
<organism evidence="1 2">
    <name type="scientific">Leucogyrophana mollusca</name>
    <dbReference type="NCBI Taxonomy" id="85980"/>
    <lineage>
        <taxon>Eukaryota</taxon>
        <taxon>Fungi</taxon>
        <taxon>Dikarya</taxon>
        <taxon>Basidiomycota</taxon>
        <taxon>Agaricomycotina</taxon>
        <taxon>Agaricomycetes</taxon>
        <taxon>Agaricomycetidae</taxon>
        <taxon>Boletales</taxon>
        <taxon>Boletales incertae sedis</taxon>
        <taxon>Leucogyrophana</taxon>
    </lineage>
</organism>
<accession>A0ACB8B6V7</accession>
<gene>
    <name evidence="1" type="ORF">BV22DRAFT_1039232</name>
</gene>
<reference evidence="1" key="1">
    <citation type="journal article" date="2021" name="New Phytol.">
        <title>Evolutionary innovations through gain and loss of genes in the ectomycorrhizal Boletales.</title>
        <authorList>
            <person name="Wu G."/>
            <person name="Miyauchi S."/>
            <person name="Morin E."/>
            <person name="Kuo A."/>
            <person name="Drula E."/>
            <person name="Varga T."/>
            <person name="Kohler A."/>
            <person name="Feng B."/>
            <person name="Cao Y."/>
            <person name="Lipzen A."/>
            <person name="Daum C."/>
            <person name="Hundley H."/>
            <person name="Pangilinan J."/>
            <person name="Johnson J."/>
            <person name="Barry K."/>
            <person name="LaButti K."/>
            <person name="Ng V."/>
            <person name="Ahrendt S."/>
            <person name="Min B."/>
            <person name="Choi I.G."/>
            <person name="Park H."/>
            <person name="Plett J.M."/>
            <person name="Magnuson J."/>
            <person name="Spatafora J.W."/>
            <person name="Nagy L.G."/>
            <person name="Henrissat B."/>
            <person name="Grigoriev I.V."/>
            <person name="Yang Z.L."/>
            <person name="Xu J."/>
            <person name="Martin F.M."/>
        </authorList>
    </citation>
    <scope>NUCLEOTIDE SEQUENCE</scope>
    <source>
        <strain evidence="1">KUC20120723A-06</strain>
    </source>
</reference>
<proteinExistence type="predicted"/>
<evidence type="ECO:0000313" key="2">
    <source>
        <dbReference type="Proteomes" id="UP000790709"/>
    </source>
</evidence>